<evidence type="ECO:0000313" key="10">
    <source>
        <dbReference type="Proteomes" id="UP000297299"/>
    </source>
</evidence>
<dbReference type="Pfam" id="PF20684">
    <property type="entry name" value="Fung_rhodopsin"/>
    <property type="match status" value="1"/>
</dbReference>
<feature type="transmembrane region" description="Helical" evidence="7">
    <location>
        <begin position="168"/>
        <end position="192"/>
    </location>
</feature>
<sequence length="449" mass="50591">MLSVLIPNPGGGNCNARVTLHILVCTAKSGRERMVGNFISQSPWLVYLQAPLQYFLLLFITKLIGNVDNGTQEFKKQAINLQMATTERGKAVMVWLIVFTILVMLSMIGRFWARRIQRRKFSLDDFFVVFAFLNLIGLEIPTFMSYHHNLGAHAVDLTYEDSTFLHKAQYSASFTWTFATCFAKLAVLWMYLSIFPGRRLKWAVYVTMGLSVAFVIAFVPIFMTVCLPVSAQWSPDIMFTLAHCRAIQTQEFASVGANMALDLIIVMIPIPSVWSLQMSVAKKVFVTSMFSLGLAVVGIGAWRIDTTIKSTKSVDWSWFIVPVGLQSHLELWLGIIAANLPQMSPLFTRLLLPAMSRFYKSIASSRYTLSRTGGQKDTSGSTDDSRAGKSSRRKFTQISDERTECGSMEVPLGTIERRHESDIESGHHDSQEIPKSKIWREIEVSINHE</sequence>
<comment type="caution">
    <text evidence="9">The sequence shown here is derived from an EMBL/GenBank/DDBJ whole genome shotgun (WGS) entry which is preliminary data.</text>
</comment>
<feature type="compositionally biased region" description="Polar residues" evidence="6">
    <location>
        <begin position="370"/>
        <end position="382"/>
    </location>
</feature>
<evidence type="ECO:0000256" key="3">
    <source>
        <dbReference type="ARBA" id="ARBA00022989"/>
    </source>
</evidence>
<organism evidence="9 10">
    <name type="scientific">Botryotinia calthae</name>
    <dbReference type="NCBI Taxonomy" id="38488"/>
    <lineage>
        <taxon>Eukaryota</taxon>
        <taxon>Fungi</taxon>
        <taxon>Dikarya</taxon>
        <taxon>Ascomycota</taxon>
        <taxon>Pezizomycotina</taxon>
        <taxon>Leotiomycetes</taxon>
        <taxon>Helotiales</taxon>
        <taxon>Sclerotiniaceae</taxon>
        <taxon>Botryotinia</taxon>
    </lineage>
</organism>
<feature type="transmembrane region" description="Helical" evidence="7">
    <location>
        <begin position="284"/>
        <end position="304"/>
    </location>
</feature>
<feature type="transmembrane region" description="Helical" evidence="7">
    <location>
        <begin position="92"/>
        <end position="113"/>
    </location>
</feature>
<dbReference type="InterPro" id="IPR052337">
    <property type="entry name" value="SAT4-like"/>
</dbReference>
<evidence type="ECO:0000256" key="6">
    <source>
        <dbReference type="SAM" id="MobiDB-lite"/>
    </source>
</evidence>
<comment type="similarity">
    <text evidence="5">Belongs to the SAT4 family.</text>
</comment>
<evidence type="ECO:0000256" key="7">
    <source>
        <dbReference type="SAM" id="Phobius"/>
    </source>
</evidence>
<name>A0A4Y8DAT7_9HELO</name>
<feature type="transmembrane region" description="Helical" evidence="7">
    <location>
        <begin position="125"/>
        <end position="148"/>
    </location>
</feature>
<accession>A0A4Y8DAT7</accession>
<evidence type="ECO:0000256" key="2">
    <source>
        <dbReference type="ARBA" id="ARBA00022692"/>
    </source>
</evidence>
<keyword evidence="2 7" id="KW-0812">Transmembrane</keyword>
<feature type="region of interest" description="Disordered" evidence="6">
    <location>
        <begin position="370"/>
        <end position="436"/>
    </location>
</feature>
<dbReference type="OrthoDB" id="5273647at2759"/>
<feature type="transmembrane region" description="Helical" evidence="7">
    <location>
        <begin position="204"/>
        <end position="231"/>
    </location>
</feature>
<feature type="transmembrane region" description="Helical" evidence="7">
    <location>
        <begin position="259"/>
        <end position="277"/>
    </location>
</feature>
<feature type="compositionally biased region" description="Basic and acidic residues" evidence="6">
    <location>
        <begin position="415"/>
        <end position="436"/>
    </location>
</feature>
<dbReference type="InterPro" id="IPR049326">
    <property type="entry name" value="Rhodopsin_dom_fungi"/>
</dbReference>
<dbReference type="PANTHER" id="PTHR33048:SF160">
    <property type="entry name" value="SAT4 FAMILY MEMBRANE PROTEIN"/>
    <property type="match status" value="1"/>
</dbReference>
<keyword evidence="4 7" id="KW-0472">Membrane</keyword>
<proteinExistence type="inferred from homology"/>
<evidence type="ECO:0000256" key="1">
    <source>
        <dbReference type="ARBA" id="ARBA00004141"/>
    </source>
</evidence>
<evidence type="ECO:0000256" key="5">
    <source>
        <dbReference type="ARBA" id="ARBA00038359"/>
    </source>
</evidence>
<comment type="subcellular location">
    <subcellularLocation>
        <location evidence="1">Membrane</location>
        <topology evidence="1">Multi-pass membrane protein</topology>
    </subcellularLocation>
</comment>
<dbReference type="AlphaFoldDB" id="A0A4Y8DAT7"/>
<keyword evidence="10" id="KW-1185">Reference proteome</keyword>
<gene>
    <name evidence="9" type="ORF">BOTCAL_0056g00040</name>
</gene>
<protein>
    <recommendedName>
        <fullName evidence="8">Rhodopsin domain-containing protein</fullName>
    </recommendedName>
</protein>
<dbReference type="GO" id="GO:0016020">
    <property type="term" value="C:membrane"/>
    <property type="evidence" value="ECO:0007669"/>
    <property type="project" value="UniProtKB-SubCell"/>
</dbReference>
<reference evidence="9 10" key="1">
    <citation type="submission" date="2017-11" db="EMBL/GenBank/DDBJ databases">
        <title>Comparative genomics of Botrytis spp.</title>
        <authorList>
            <person name="Valero-Jimenez C.A."/>
            <person name="Tapia P."/>
            <person name="Veloso J."/>
            <person name="Silva-Moreno E."/>
            <person name="Staats M."/>
            <person name="Valdes J.H."/>
            <person name="Van Kan J.A.L."/>
        </authorList>
    </citation>
    <scope>NUCLEOTIDE SEQUENCE [LARGE SCALE GENOMIC DNA]</scope>
    <source>
        <strain evidence="9 10">MUCL2830</strain>
    </source>
</reference>
<keyword evidence="3 7" id="KW-1133">Transmembrane helix</keyword>
<dbReference type="PANTHER" id="PTHR33048">
    <property type="entry name" value="PTH11-LIKE INTEGRAL MEMBRANE PROTEIN (AFU_ORTHOLOGUE AFUA_5G11245)"/>
    <property type="match status" value="1"/>
</dbReference>
<feature type="domain" description="Rhodopsin" evidence="8">
    <location>
        <begin position="110"/>
        <end position="349"/>
    </location>
</feature>
<evidence type="ECO:0000256" key="4">
    <source>
        <dbReference type="ARBA" id="ARBA00023136"/>
    </source>
</evidence>
<evidence type="ECO:0000313" key="9">
    <source>
        <dbReference type="EMBL" id="TEY77296.1"/>
    </source>
</evidence>
<feature type="transmembrane region" description="Helical" evidence="7">
    <location>
        <begin position="316"/>
        <end position="340"/>
    </location>
</feature>
<dbReference type="EMBL" id="PHWZ01000056">
    <property type="protein sequence ID" value="TEY77296.1"/>
    <property type="molecule type" value="Genomic_DNA"/>
</dbReference>
<dbReference type="Proteomes" id="UP000297299">
    <property type="component" value="Unassembled WGS sequence"/>
</dbReference>
<evidence type="ECO:0000259" key="8">
    <source>
        <dbReference type="Pfam" id="PF20684"/>
    </source>
</evidence>